<dbReference type="InterPro" id="IPR000700">
    <property type="entry name" value="PAS-assoc_C"/>
</dbReference>
<feature type="coiled-coil region" evidence="2">
    <location>
        <begin position="255"/>
        <end position="282"/>
    </location>
</feature>
<dbReference type="CDD" id="cd01949">
    <property type="entry name" value="GGDEF"/>
    <property type="match status" value="1"/>
</dbReference>
<sequence length="491" mass="55518">MSIDNVNLFNLLENTQIGVVIHNATGVVEYANPAALTLLRLSIGKLKEKSLDVDSWEFIDMQNRKVPYHELPIAQVLATSTAINNRILGTINKDTDKITWFNVNAYPEKYKVNGSSPSFVVVYFTDITAKISDFSYKDIVQHSQDMILVTEAQNIDAPLSPKIIYANEALCKHTEYSLEELLGETPRIFQGALTDKASTLRIRQSLIDQRPCTETLLNYTKSGTPFWVQMNIFPLTNEFGEVTHFAAVQRNVSEMKFQSEQLDKRNSELKKIKQNLESLVNHRTSELRSANHKLEKLAYYDALTNIPNRRAFLDAFAKSLNFAKRNGHAMLIGIADVDHFKAINDSYGHGFGDDVLTIVAQTMQQFFRQEDAIGRIGGEEFAFCMVLTSPVSPRQLLDRFREKVSILHETHPPLKGRQVTLSLGAVYVSDLKEARLKQLLCDADEALYRAKNKGRNTIECECYDDIDNEGLEPCEDVRAGTESHSKPHHVT</sequence>
<dbReference type="PANTHER" id="PTHR46663:SF4">
    <property type="entry name" value="DIGUANYLATE CYCLASE DGCT-RELATED"/>
    <property type="match status" value="1"/>
</dbReference>
<dbReference type="EMBL" id="CP003844">
    <property type="protein sequence ID" value="AFT75754.1"/>
    <property type="molecule type" value="Genomic_DNA"/>
</dbReference>
<dbReference type="RefSeq" id="WP_014977288.1">
    <property type="nucleotide sequence ID" value="NC_018678.1"/>
</dbReference>
<accession>A0AB33A257</accession>
<keyword evidence="2" id="KW-0175">Coiled coil</keyword>
<dbReference type="InterPro" id="IPR000160">
    <property type="entry name" value="GGDEF_dom"/>
</dbReference>
<dbReference type="SMART" id="SM00267">
    <property type="entry name" value="GGDEF"/>
    <property type="match status" value="1"/>
</dbReference>
<name>A0AB33A257_ALTME</name>
<dbReference type="Gene3D" id="3.30.450.20">
    <property type="entry name" value="PAS domain"/>
    <property type="match status" value="2"/>
</dbReference>
<dbReference type="AlphaFoldDB" id="A0AB33A257"/>
<reference evidence="6" key="1">
    <citation type="journal article" date="2012" name="Sci. Rep.">
        <title>Genomes of surface isolates of Alteromonas macleodii: the life of a widespread marine opportunistic copiotroph.</title>
        <authorList>
            <person name="Lopez-Perez M."/>
            <person name="Gonzaga A."/>
            <person name="Martin-Cuadrado A.B."/>
            <person name="Onyshchenko O."/>
            <person name="Ghavidel A."/>
            <person name="Ghai R."/>
            <person name="Rodriguez-Valera F."/>
        </authorList>
    </citation>
    <scope>NUCLEOTIDE SEQUENCE [LARGE SCALE GENOMIC DNA]</scope>
    <source>
        <strain evidence="6">English Channel 673</strain>
    </source>
</reference>
<dbReference type="PANTHER" id="PTHR46663">
    <property type="entry name" value="DIGUANYLATE CYCLASE DGCT-RELATED"/>
    <property type="match status" value="1"/>
</dbReference>
<feature type="domain" description="PAC" evidence="3">
    <location>
        <begin position="210"/>
        <end position="264"/>
    </location>
</feature>
<evidence type="ECO:0000256" key="1">
    <source>
        <dbReference type="ARBA" id="ARBA00001946"/>
    </source>
</evidence>
<dbReference type="NCBIfam" id="TIGR00229">
    <property type="entry name" value="sensory_box"/>
    <property type="match status" value="1"/>
</dbReference>
<dbReference type="InterPro" id="IPR001610">
    <property type="entry name" value="PAC"/>
</dbReference>
<dbReference type="SMART" id="SM00086">
    <property type="entry name" value="PAC"/>
    <property type="match status" value="2"/>
</dbReference>
<evidence type="ECO:0000313" key="6">
    <source>
        <dbReference type="Proteomes" id="UP000006296"/>
    </source>
</evidence>
<comment type="cofactor">
    <cofactor evidence="1">
        <name>Mg(2+)</name>
        <dbReference type="ChEBI" id="CHEBI:18420"/>
    </cofactor>
</comment>
<dbReference type="Pfam" id="PF00990">
    <property type="entry name" value="GGDEF"/>
    <property type="match status" value="1"/>
</dbReference>
<dbReference type="NCBIfam" id="TIGR00254">
    <property type="entry name" value="GGDEF"/>
    <property type="match status" value="1"/>
</dbReference>
<evidence type="ECO:0000313" key="5">
    <source>
        <dbReference type="EMBL" id="AFT75754.1"/>
    </source>
</evidence>
<evidence type="ECO:0000259" key="4">
    <source>
        <dbReference type="PROSITE" id="PS50887"/>
    </source>
</evidence>
<gene>
    <name evidence="5" type="ordered locus">AMEC673_15360</name>
</gene>
<dbReference type="KEGG" id="amg:AMEC673_15360"/>
<dbReference type="InterPro" id="IPR035965">
    <property type="entry name" value="PAS-like_dom_sf"/>
</dbReference>
<dbReference type="SUPFAM" id="SSF55785">
    <property type="entry name" value="PYP-like sensor domain (PAS domain)"/>
    <property type="match status" value="2"/>
</dbReference>
<dbReference type="SMART" id="SM00091">
    <property type="entry name" value="PAS"/>
    <property type="match status" value="2"/>
</dbReference>
<evidence type="ECO:0000256" key="2">
    <source>
        <dbReference type="SAM" id="Coils"/>
    </source>
</evidence>
<dbReference type="InterPro" id="IPR029787">
    <property type="entry name" value="Nucleotide_cyclase"/>
</dbReference>
<evidence type="ECO:0000259" key="3">
    <source>
        <dbReference type="PROSITE" id="PS50113"/>
    </source>
</evidence>
<dbReference type="Gene3D" id="3.30.70.270">
    <property type="match status" value="1"/>
</dbReference>
<dbReference type="PROSITE" id="PS50113">
    <property type="entry name" value="PAC"/>
    <property type="match status" value="1"/>
</dbReference>
<dbReference type="PROSITE" id="PS50887">
    <property type="entry name" value="GGDEF"/>
    <property type="match status" value="1"/>
</dbReference>
<dbReference type="InterPro" id="IPR052163">
    <property type="entry name" value="DGC-Regulatory_Protein"/>
</dbReference>
<dbReference type="CDD" id="cd00130">
    <property type="entry name" value="PAS"/>
    <property type="match status" value="2"/>
</dbReference>
<dbReference type="Proteomes" id="UP000006296">
    <property type="component" value="Chromosome"/>
</dbReference>
<dbReference type="SUPFAM" id="SSF55073">
    <property type="entry name" value="Nucleotide cyclase"/>
    <property type="match status" value="1"/>
</dbReference>
<dbReference type="InterPro" id="IPR000014">
    <property type="entry name" value="PAS"/>
</dbReference>
<dbReference type="InterPro" id="IPR043128">
    <property type="entry name" value="Rev_trsase/Diguanyl_cyclase"/>
</dbReference>
<dbReference type="Pfam" id="PF13188">
    <property type="entry name" value="PAS_8"/>
    <property type="match status" value="1"/>
</dbReference>
<dbReference type="Pfam" id="PF13426">
    <property type="entry name" value="PAS_9"/>
    <property type="match status" value="1"/>
</dbReference>
<proteinExistence type="predicted"/>
<organism evidence="5 6">
    <name type="scientific">Alteromonas macleodii (strain English Channel 673)</name>
    <dbReference type="NCBI Taxonomy" id="1004788"/>
    <lineage>
        <taxon>Bacteria</taxon>
        <taxon>Pseudomonadati</taxon>
        <taxon>Pseudomonadota</taxon>
        <taxon>Gammaproteobacteria</taxon>
        <taxon>Alteromonadales</taxon>
        <taxon>Alteromonadaceae</taxon>
        <taxon>Alteromonas/Salinimonas group</taxon>
        <taxon>Alteromonas</taxon>
    </lineage>
</organism>
<feature type="domain" description="GGDEF" evidence="4">
    <location>
        <begin position="328"/>
        <end position="463"/>
    </location>
</feature>
<dbReference type="FunFam" id="3.30.70.270:FF:000001">
    <property type="entry name" value="Diguanylate cyclase domain protein"/>
    <property type="match status" value="1"/>
</dbReference>
<dbReference type="GO" id="GO:0003824">
    <property type="term" value="F:catalytic activity"/>
    <property type="evidence" value="ECO:0007669"/>
    <property type="project" value="UniProtKB-ARBA"/>
</dbReference>
<protein>
    <submittedName>
        <fullName evidence="5">Response regulator containing a CheY-like receiver domain and a GGDEF domain</fullName>
    </submittedName>
</protein>